<dbReference type="OrthoDB" id="536211at2759"/>
<gene>
    <name evidence="3" type="ORF">H9Q72_003813</name>
</gene>
<keyword evidence="1" id="KW-0732">Signal</keyword>
<dbReference type="InterPro" id="IPR036866">
    <property type="entry name" value="RibonucZ/Hydroxyglut_hydro"/>
</dbReference>
<feature type="chain" id="PRO_5040448729" description="Metallo-beta-lactamase domain-containing protein" evidence="1">
    <location>
        <begin position="19"/>
        <end position="299"/>
    </location>
</feature>
<feature type="domain" description="Metallo-beta-lactamase" evidence="2">
    <location>
        <begin position="39"/>
        <end position="230"/>
    </location>
</feature>
<dbReference type="SUPFAM" id="SSF56281">
    <property type="entry name" value="Metallo-hydrolase/oxidoreductase"/>
    <property type="match status" value="1"/>
</dbReference>
<feature type="signal peptide" evidence="1">
    <location>
        <begin position="1"/>
        <end position="18"/>
    </location>
</feature>
<dbReference type="PANTHER" id="PTHR42951">
    <property type="entry name" value="METALLO-BETA-LACTAMASE DOMAIN-CONTAINING"/>
    <property type="match status" value="1"/>
</dbReference>
<dbReference type="CDD" id="cd07739">
    <property type="entry name" value="metallo-hydrolase-like_MBL-fold"/>
    <property type="match status" value="1"/>
</dbReference>
<accession>A0A9P7I3H0</accession>
<sequence>MRLTTVFLALQSIGLISARAISHPSLRVETFINHGSSFDMVSSLIIGSQAAVLIDLPMAIEGAEALADWVRNTTDKPLVAAFTTHFHPDHYLSGGALLSRFPEAKYYANSKAAAEIKKEAAHKVKLMKGVLGEKSIVNKVHLPTPYDFSFFTLPGDEATPIHFLNPLTGDTVDETLFWIPSIKTLIAGDSVYGHDMHLWLADSLTKALTESWLSTLDLIDYLKPNVKEIESKGLDHFTPLAIFDKFNKQFPGLLNSNSSTSAFLLNSTAEQFGRGGTRQVHYINLAAYTDVDALDGWTI</sequence>
<protein>
    <recommendedName>
        <fullName evidence="2">Metallo-beta-lactamase domain-containing protein</fullName>
    </recommendedName>
</protein>
<keyword evidence="4" id="KW-1185">Reference proteome</keyword>
<proteinExistence type="predicted"/>
<dbReference type="Gene3D" id="3.60.15.10">
    <property type="entry name" value="Ribonuclease Z/Hydroxyacylglutathione hydrolase-like"/>
    <property type="match status" value="1"/>
</dbReference>
<dbReference type="InterPro" id="IPR050855">
    <property type="entry name" value="NDM-1-like"/>
</dbReference>
<dbReference type="Pfam" id="PF00753">
    <property type="entry name" value="Lactamase_B"/>
    <property type="match status" value="1"/>
</dbReference>
<evidence type="ECO:0000313" key="4">
    <source>
        <dbReference type="Proteomes" id="UP000750502"/>
    </source>
</evidence>
<evidence type="ECO:0000259" key="2">
    <source>
        <dbReference type="SMART" id="SM00849"/>
    </source>
</evidence>
<reference evidence="3" key="2">
    <citation type="submission" date="2020-10" db="EMBL/GenBank/DDBJ databases">
        <authorList>
            <person name="Peck L.D."/>
            <person name="Nowell R.W."/>
            <person name="Flood J."/>
            <person name="Ryan M.J."/>
            <person name="Barraclough T.G."/>
        </authorList>
    </citation>
    <scope>NUCLEOTIDE SEQUENCE</scope>
    <source>
        <strain evidence="3">IMI 127659i</strain>
    </source>
</reference>
<dbReference type="AlphaFoldDB" id="A0A9P7I3H0"/>
<dbReference type="PANTHER" id="PTHR42951:SF14">
    <property type="entry name" value="METALLO-BETA-LACTAMASE SUPERFAMILY PROTEIN"/>
    <property type="match status" value="1"/>
</dbReference>
<reference evidence="3" key="1">
    <citation type="journal article" date="2020" name="bioRxiv">
        <title>Historical genomics reveals the evolutionary mechanisms behind multiple outbreaks of the host-specific coffee wilt pathogen Fusarium xylarioides.</title>
        <authorList>
            <person name="Peck D."/>
            <person name="Nowell R.W."/>
            <person name="Flood J."/>
            <person name="Ryan M.J."/>
            <person name="Barraclough T.G."/>
        </authorList>
    </citation>
    <scope>NUCLEOTIDE SEQUENCE</scope>
    <source>
        <strain evidence="3">IMI 127659i</strain>
    </source>
</reference>
<name>A0A9P7I3H0_9HYPO</name>
<evidence type="ECO:0000256" key="1">
    <source>
        <dbReference type="SAM" id="SignalP"/>
    </source>
</evidence>
<evidence type="ECO:0000313" key="3">
    <source>
        <dbReference type="EMBL" id="KAG5768741.1"/>
    </source>
</evidence>
<dbReference type="Proteomes" id="UP000750502">
    <property type="component" value="Unassembled WGS sequence"/>
</dbReference>
<comment type="caution">
    <text evidence="3">The sequence shown here is derived from an EMBL/GenBank/DDBJ whole genome shotgun (WGS) entry which is preliminary data.</text>
</comment>
<dbReference type="InterPro" id="IPR001279">
    <property type="entry name" value="Metallo-B-lactamas"/>
</dbReference>
<dbReference type="EMBL" id="JADFTT010000094">
    <property type="protein sequence ID" value="KAG5768741.1"/>
    <property type="molecule type" value="Genomic_DNA"/>
</dbReference>
<dbReference type="SMART" id="SM00849">
    <property type="entry name" value="Lactamase_B"/>
    <property type="match status" value="1"/>
</dbReference>
<organism evidence="3 4">
    <name type="scientific">Fusarium xylarioides</name>
    <dbReference type="NCBI Taxonomy" id="221167"/>
    <lineage>
        <taxon>Eukaryota</taxon>
        <taxon>Fungi</taxon>
        <taxon>Dikarya</taxon>
        <taxon>Ascomycota</taxon>
        <taxon>Pezizomycotina</taxon>
        <taxon>Sordariomycetes</taxon>
        <taxon>Hypocreomycetidae</taxon>
        <taxon>Hypocreales</taxon>
        <taxon>Nectriaceae</taxon>
        <taxon>Fusarium</taxon>
        <taxon>Fusarium fujikuroi species complex</taxon>
    </lineage>
</organism>